<dbReference type="InterPro" id="IPR027417">
    <property type="entry name" value="P-loop_NTPase"/>
</dbReference>
<dbReference type="InterPro" id="IPR049945">
    <property type="entry name" value="AAA_22"/>
</dbReference>
<organism evidence="2 3">
    <name type="scientific">Parasphaerochaeta coccoides (strain ATCC BAA-1237 / DSM 17374 / SPN1)</name>
    <name type="common">Sphaerochaeta coccoides</name>
    <dbReference type="NCBI Taxonomy" id="760011"/>
    <lineage>
        <taxon>Bacteria</taxon>
        <taxon>Pseudomonadati</taxon>
        <taxon>Spirochaetota</taxon>
        <taxon>Spirochaetia</taxon>
        <taxon>Spirochaetales</taxon>
        <taxon>Sphaerochaetaceae</taxon>
        <taxon>Parasphaerochaeta</taxon>
    </lineage>
</organism>
<dbReference type="SUPFAM" id="SSF52540">
    <property type="entry name" value="P-loop containing nucleoside triphosphate hydrolases"/>
    <property type="match status" value="1"/>
</dbReference>
<proteinExistence type="predicted"/>
<dbReference type="PANTHER" id="PTHR35894:SF1">
    <property type="entry name" value="PHOSPHORIBULOKINASE _ URIDINE KINASE FAMILY"/>
    <property type="match status" value="1"/>
</dbReference>
<dbReference type="GO" id="GO:0016887">
    <property type="term" value="F:ATP hydrolysis activity"/>
    <property type="evidence" value="ECO:0007669"/>
    <property type="project" value="InterPro"/>
</dbReference>
<sequence length="307" mass="34050">MTLAEALEISGMTLQQVGELLDPPLGKAAISRIKSHEYPNWDILEPQIVNKMGKIGVLGDFTGEEKQTGILRVDPTAFIHTQNVLATDALVQDLLDPATTLNASIGMITGAAGYGKTSTVQHIGATVDQAHYVLYMEGYTLTALCKQIASTLMGFCQRTFEKNLALIKEATSIYRKVIILDEVDRMPIRYIEALRNINEYCGVPLLLVGEESLTAKMESLPRLKSRVRKPQISFKPLNTADVAMFYLEAVGLDIRDSLQVCKILLSRANRDFRVLVNDAQHLVKAMNASGYETLTEEVLDAYRTKRT</sequence>
<dbReference type="RefSeq" id="WP_013739454.1">
    <property type="nucleotide sequence ID" value="NC_015436.1"/>
</dbReference>
<dbReference type="KEGG" id="scc:Spico_0834"/>
<gene>
    <name evidence="2" type="ordered locus">Spico_0834</name>
</gene>
<dbReference type="eggNOG" id="COG2842">
    <property type="taxonomic scope" value="Bacteria"/>
</dbReference>
<dbReference type="InterPro" id="IPR052026">
    <property type="entry name" value="ExeA_AAA_ATPase_DNA-bind"/>
</dbReference>
<dbReference type="Gene3D" id="3.40.50.300">
    <property type="entry name" value="P-loop containing nucleotide triphosphate hydrolases"/>
    <property type="match status" value="1"/>
</dbReference>
<dbReference type="EMBL" id="CP002659">
    <property type="protein sequence ID" value="AEC02058.1"/>
    <property type="molecule type" value="Genomic_DNA"/>
</dbReference>
<dbReference type="HOGENOM" id="CLU_081591_0_0_12"/>
<evidence type="ECO:0000313" key="3">
    <source>
        <dbReference type="Proteomes" id="UP000007939"/>
    </source>
</evidence>
<dbReference type="OrthoDB" id="360543at2"/>
<evidence type="ECO:0000313" key="2">
    <source>
        <dbReference type="EMBL" id="AEC02058.1"/>
    </source>
</evidence>
<dbReference type="Pfam" id="PF13401">
    <property type="entry name" value="AAA_22"/>
    <property type="match status" value="1"/>
</dbReference>
<name>F4GHU5_PARC1</name>
<keyword evidence="3" id="KW-1185">Reference proteome</keyword>
<dbReference type="Proteomes" id="UP000007939">
    <property type="component" value="Chromosome"/>
</dbReference>
<reference evidence="3" key="1">
    <citation type="submission" date="2011-04" db="EMBL/GenBank/DDBJ databases">
        <title>The complete genome of Spirochaeta coccoides DSM 17374.</title>
        <authorList>
            <person name="Lucas S."/>
            <person name="Copeland A."/>
            <person name="Lapidus A."/>
            <person name="Bruce D."/>
            <person name="Goodwin L."/>
            <person name="Pitluck S."/>
            <person name="Peters L."/>
            <person name="Kyrpides N."/>
            <person name="Mavromatis K."/>
            <person name="Pagani I."/>
            <person name="Ivanova N."/>
            <person name="Ovchinnikova G."/>
            <person name="Lu M."/>
            <person name="Detter J.C."/>
            <person name="Tapia R."/>
            <person name="Han C."/>
            <person name="Land M."/>
            <person name="Hauser L."/>
            <person name="Markowitz V."/>
            <person name="Cheng J.-F."/>
            <person name="Hugenholtz P."/>
            <person name="Woyke T."/>
            <person name="Wu D."/>
            <person name="Spring S."/>
            <person name="Schroeder M."/>
            <person name="Brambilla E."/>
            <person name="Klenk H.-P."/>
            <person name="Eisen J.A."/>
        </authorList>
    </citation>
    <scope>NUCLEOTIDE SEQUENCE [LARGE SCALE GENOMIC DNA]</scope>
    <source>
        <strain evidence="3">ATCC BAA-1237 / DSM 17374 / SPN1</strain>
    </source>
</reference>
<protein>
    <recommendedName>
        <fullName evidence="1">ORC1/DEAH AAA+ ATPase domain-containing protein</fullName>
    </recommendedName>
</protein>
<dbReference type="AlphaFoldDB" id="F4GHU5"/>
<evidence type="ECO:0000259" key="1">
    <source>
        <dbReference type="Pfam" id="PF13401"/>
    </source>
</evidence>
<accession>F4GHU5</accession>
<feature type="domain" description="ORC1/DEAH AAA+ ATPase" evidence="1">
    <location>
        <begin position="102"/>
        <end position="215"/>
    </location>
</feature>
<dbReference type="STRING" id="760011.Spico_0834"/>
<reference evidence="2 3" key="2">
    <citation type="journal article" date="2012" name="Stand. Genomic Sci.">
        <title>Complete genome sequence of the termite hindgut bacterium Spirochaeta coccoides type strain (SPN1(T)), reclassification in the genus Sphaerochaeta as Sphaerochaeta coccoides comb. nov. and emendations of the family Spirochaetaceae and the genus Sphaerochaeta.</title>
        <authorList>
            <person name="Abt B."/>
            <person name="Han C."/>
            <person name="Scheuner C."/>
            <person name="Lu M."/>
            <person name="Lapidus A."/>
            <person name="Nolan M."/>
            <person name="Lucas S."/>
            <person name="Hammon N."/>
            <person name="Deshpande S."/>
            <person name="Cheng J.F."/>
            <person name="Tapia R."/>
            <person name="Goodwin L.A."/>
            <person name="Pitluck S."/>
            <person name="Liolios K."/>
            <person name="Pagani I."/>
            <person name="Ivanova N."/>
            <person name="Mavromatis K."/>
            <person name="Mikhailova N."/>
            <person name="Huntemann M."/>
            <person name="Pati A."/>
            <person name="Chen A."/>
            <person name="Palaniappan K."/>
            <person name="Land M."/>
            <person name="Hauser L."/>
            <person name="Brambilla E.M."/>
            <person name="Rohde M."/>
            <person name="Spring S."/>
            <person name="Gronow S."/>
            <person name="Goker M."/>
            <person name="Woyke T."/>
            <person name="Bristow J."/>
            <person name="Eisen J.A."/>
            <person name="Markowitz V."/>
            <person name="Hugenholtz P."/>
            <person name="Kyrpides N.C."/>
            <person name="Klenk H.P."/>
            <person name="Detter J.C."/>
        </authorList>
    </citation>
    <scope>NUCLEOTIDE SEQUENCE [LARGE SCALE GENOMIC DNA]</scope>
    <source>
        <strain evidence="3">ATCC BAA-1237 / DSM 17374 / SPN1</strain>
    </source>
</reference>
<dbReference type="PANTHER" id="PTHR35894">
    <property type="entry name" value="GENERAL SECRETION PATHWAY PROTEIN A-RELATED"/>
    <property type="match status" value="1"/>
</dbReference>